<dbReference type="Proteomes" id="UP000299102">
    <property type="component" value="Unassembled WGS sequence"/>
</dbReference>
<comment type="caution">
    <text evidence="1">The sequence shown here is derived from an EMBL/GenBank/DDBJ whole genome shotgun (WGS) entry which is preliminary data.</text>
</comment>
<evidence type="ECO:0000313" key="1">
    <source>
        <dbReference type="EMBL" id="GBP95075.1"/>
    </source>
</evidence>
<organism evidence="1 2">
    <name type="scientific">Eumeta variegata</name>
    <name type="common">Bagworm moth</name>
    <name type="synonym">Eumeta japonica</name>
    <dbReference type="NCBI Taxonomy" id="151549"/>
    <lineage>
        <taxon>Eukaryota</taxon>
        <taxon>Metazoa</taxon>
        <taxon>Ecdysozoa</taxon>
        <taxon>Arthropoda</taxon>
        <taxon>Hexapoda</taxon>
        <taxon>Insecta</taxon>
        <taxon>Pterygota</taxon>
        <taxon>Neoptera</taxon>
        <taxon>Endopterygota</taxon>
        <taxon>Lepidoptera</taxon>
        <taxon>Glossata</taxon>
        <taxon>Ditrysia</taxon>
        <taxon>Tineoidea</taxon>
        <taxon>Psychidae</taxon>
        <taxon>Oiketicinae</taxon>
        <taxon>Eumeta</taxon>
    </lineage>
</organism>
<name>A0A4C2A7W7_EUMVA</name>
<accession>A0A4C2A7W7</accession>
<protein>
    <submittedName>
        <fullName evidence="1">Uncharacterized protein</fullName>
    </submittedName>
</protein>
<dbReference type="AlphaFoldDB" id="A0A4C2A7W7"/>
<gene>
    <name evidence="1" type="ORF">EVAR_98369_1</name>
</gene>
<reference evidence="1 2" key="1">
    <citation type="journal article" date="2019" name="Commun. Biol.">
        <title>The bagworm genome reveals a unique fibroin gene that provides high tensile strength.</title>
        <authorList>
            <person name="Kono N."/>
            <person name="Nakamura H."/>
            <person name="Ohtoshi R."/>
            <person name="Tomita M."/>
            <person name="Numata K."/>
            <person name="Arakawa K."/>
        </authorList>
    </citation>
    <scope>NUCLEOTIDE SEQUENCE [LARGE SCALE GENOMIC DNA]</scope>
</reference>
<evidence type="ECO:0000313" key="2">
    <source>
        <dbReference type="Proteomes" id="UP000299102"/>
    </source>
</evidence>
<keyword evidence="2" id="KW-1185">Reference proteome</keyword>
<sequence>MNNLEVDRRDAHVRLVLFAFRPVAWRGCPKTTSLDNGPLLLAFLSGRSDNDNANDELTQAWIQLDFPVSKIAALPRLRQYLLTYSSDFGAVHLDRASFVQSYHIHTLSERSAELHGRRSGGVLGFMFVTEFLDSVVALKARDKSYAIA</sequence>
<proteinExistence type="predicted"/>
<dbReference type="EMBL" id="BGZK01002582">
    <property type="protein sequence ID" value="GBP95075.1"/>
    <property type="molecule type" value="Genomic_DNA"/>
</dbReference>